<proteinExistence type="predicted"/>
<dbReference type="RefSeq" id="WP_348386233.1">
    <property type="nucleotide sequence ID" value="NZ_CP134146.1"/>
</dbReference>
<dbReference type="InterPro" id="IPR016035">
    <property type="entry name" value="Acyl_Trfase/lysoPLipase"/>
</dbReference>
<sequence length="355" mass="39592">MSKALAVYAGKTALAQIKEQGISQEQFKLLVGASGGPKWFVLAGLDRFLCGEFFKSRQTPLYTLGSSAGAWRFSCYAQQDPLAAINRLIDGYSHLTYPSDASISEVTIQSEKLLAHIVSKNADEIASNPMIKSTLIVAKSKGLTRYENKYIQLLGLLSSALANRVNRKHLGKYYQRTVFSTDITQIPFDYDDGIDSKVVALTKHNIHQALQATGSIPMVINGVKDIEGAGVGMFRDGGIIDYHFDQPFLPNAKDSGLVLYPHFYNEFKPGWFDKYIKHRFANKKHFDKTLVLAPTDEFVAKLPYGKIPDRKDFTQLSASERIKYWQTVIGESERLAEEFASLCQSDDLGKAITLI</sequence>
<evidence type="ECO:0000313" key="2">
    <source>
        <dbReference type="Proteomes" id="UP001248581"/>
    </source>
</evidence>
<name>A0ABY9TGU9_9GAMM</name>
<dbReference type="SUPFAM" id="SSF52151">
    <property type="entry name" value="FabD/lysophospholipase-like"/>
    <property type="match status" value="1"/>
</dbReference>
<gene>
    <name evidence="1" type="ORF">RI845_11095</name>
</gene>
<accession>A0ABY9TGU9</accession>
<reference evidence="2" key="1">
    <citation type="submission" date="2023-09" db="EMBL/GenBank/DDBJ databases">
        <authorList>
            <person name="Li S."/>
            <person name="Li X."/>
            <person name="Zhang C."/>
            <person name="Zhao Z."/>
        </authorList>
    </citation>
    <scope>NUCLEOTIDE SEQUENCE [LARGE SCALE GENOMIC DNA]</scope>
    <source>
        <strain evidence="2">SQ345</strain>
    </source>
</reference>
<dbReference type="Proteomes" id="UP001248581">
    <property type="component" value="Chromosome"/>
</dbReference>
<organism evidence="1 2">
    <name type="scientific">Thalassotalea nanhaiensis</name>
    <dbReference type="NCBI Taxonomy" id="3065648"/>
    <lineage>
        <taxon>Bacteria</taxon>
        <taxon>Pseudomonadati</taxon>
        <taxon>Pseudomonadota</taxon>
        <taxon>Gammaproteobacteria</taxon>
        <taxon>Alteromonadales</taxon>
        <taxon>Colwelliaceae</taxon>
        <taxon>Thalassotalea</taxon>
    </lineage>
</organism>
<evidence type="ECO:0000313" key="1">
    <source>
        <dbReference type="EMBL" id="WNC67069.1"/>
    </source>
</evidence>
<dbReference type="EMBL" id="CP134146">
    <property type="protein sequence ID" value="WNC67069.1"/>
    <property type="molecule type" value="Genomic_DNA"/>
</dbReference>
<protein>
    <submittedName>
        <fullName evidence="1">Patatin-like phospholipase family protein</fullName>
    </submittedName>
</protein>
<keyword evidence="2" id="KW-1185">Reference proteome</keyword>